<feature type="compositionally biased region" description="Basic and acidic residues" evidence="3">
    <location>
        <begin position="168"/>
        <end position="180"/>
    </location>
</feature>
<dbReference type="InterPro" id="IPR050729">
    <property type="entry name" value="Rho-GAP"/>
</dbReference>
<dbReference type="AlphaFoldDB" id="A0A9P8P186"/>
<dbReference type="GO" id="GO:0005933">
    <property type="term" value="C:cellular bud"/>
    <property type="evidence" value="ECO:0007669"/>
    <property type="project" value="UniProtKB-ARBA"/>
</dbReference>
<dbReference type="Gene3D" id="1.10.555.10">
    <property type="entry name" value="Rho GTPase activation protein"/>
    <property type="match status" value="1"/>
</dbReference>
<evidence type="ECO:0000313" key="6">
    <source>
        <dbReference type="Proteomes" id="UP000769157"/>
    </source>
</evidence>
<dbReference type="GO" id="GO:0005938">
    <property type="term" value="C:cell cortex"/>
    <property type="evidence" value="ECO:0007669"/>
    <property type="project" value="UniProtKB-ARBA"/>
</dbReference>
<feature type="compositionally biased region" description="Low complexity" evidence="3">
    <location>
        <begin position="283"/>
        <end position="293"/>
    </location>
</feature>
<dbReference type="GO" id="GO:0035091">
    <property type="term" value="F:phosphatidylinositol binding"/>
    <property type="evidence" value="ECO:0007669"/>
    <property type="project" value="InterPro"/>
</dbReference>
<dbReference type="GO" id="GO:0005096">
    <property type="term" value="F:GTPase activator activity"/>
    <property type="evidence" value="ECO:0007669"/>
    <property type="project" value="UniProtKB-KW"/>
</dbReference>
<feature type="compositionally biased region" description="Polar residues" evidence="3">
    <location>
        <begin position="197"/>
        <end position="208"/>
    </location>
</feature>
<evidence type="ECO:0000256" key="3">
    <source>
        <dbReference type="SAM" id="MobiDB-lite"/>
    </source>
</evidence>
<accession>A0A9P8P186</accession>
<dbReference type="RefSeq" id="XP_046059730.1">
    <property type="nucleotide sequence ID" value="XM_046206465.1"/>
</dbReference>
<feature type="region of interest" description="Disordered" evidence="3">
    <location>
        <begin position="96"/>
        <end position="355"/>
    </location>
</feature>
<gene>
    <name evidence="5" type="ORF">OGAPHI_005297</name>
</gene>
<feature type="domain" description="Rho-GAP" evidence="4">
    <location>
        <begin position="760"/>
        <end position="954"/>
    </location>
</feature>
<dbReference type="InterPro" id="IPR036871">
    <property type="entry name" value="PX_dom_sf"/>
</dbReference>
<dbReference type="Pfam" id="PF00620">
    <property type="entry name" value="RhoGAP"/>
    <property type="match status" value="1"/>
</dbReference>
<dbReference type="EMBL" id="JAEUBE010000375">
    <property type="protein sequence ID" value="KAH3663307.1"/>
    <property type="molecule type" value="Genomic_DNA"/>
</dbReference>
<name>A0A9P8P186_9ASCO</name>
<dbReference type="SMART" id="SM00324">
    <property type="entry name" value="RhoGAP"/>
    <property type="match status" value="1"/>
</dbReference>
<comment type="caution">
    <text evidence="5">The sequence shown here is derived from an EMBL/GenBank/DDBJ whole genome shotgun (WGS) entry which is preliminary data.</text>
</comment>
<evidence type="ECO:0000256" key="1">
    <source>
        <dbReference type="ARBA" id="ARBA00022468"/>
    </source>
</evidence>
<feature type="compositionally biased region" description="Basic and acidic residues" evidence="3">
    <location>
        <begin position="222"/>
        <end position="236"/>
    </location>
</feature>
<reference evidence="5" key="1">
    <citation type="journal article" date="2021" name="Open Biol.">
        <title>Shared evolutionary footprints suggest mitochondrial oxidative damage underlies multiple complex I losses in fungi.</title>
        <authorList>
            <person name="Schikora-Tamarit M.A."/>
            <person name="Marcet-Houben M."/>
            <person name="Nosek J."/>
            <person name="Gabaldon T."/>
        </authorList>
    </citation>
    <scope>NUCLEOTIDE SEQUENCE</scope>
    <source>
        <strain evidence="5">CBS6075</strain>
    </source>
</reference>
<evidence type="ECO:0000259" key="4">
    <source>
        <dbReference type="PROSITE" id="PS50238"/>
    </source>
</evidence>
<keyword evidence="6" id="KW-1185">Reference proteome</keyword>
<dbReference type="GO" id="GO:0007165">
    <property type="term" value="P:signal transduction"/>
    <property type="evidence" value="ECO:0007669"/>
    <property type="project" value="InterPro"/>
</dbReference>
<dbReference type="PANTHER" id="PTHR23176">
    <property type="entry name" value="RHO/RAC/CDC GTPASE-ACTIVATING PROTEIN"/>
    <property type="match status" value="1"/>
</dbReference>
<dbReference type="OrthoDB" id="185175at2759"/>
<reference evidence="5" key="2">
    <citation type="submission" date="2021-01" db="EMBL/GenBank/DDBJ databases">
        <authorList>
            <person name="Schikora-Tamarit M.A."/>
        </authorList>
    </citation>
    <scope>NUCLEOTIDE SEQUENCE</scope>
    <source>
        <strain evidence="5">CBS6075</strain>
    </source>
</reference>
<sequence length="954" mass="107214">MAGDLASLVSSKSRSFVMDSYERIDSGTAKLESQESLDTSSREDGLYKAMEVETGQLRGRVSQLEKENQEMANELIKLRQTVASQKARILELEAGQSITRSRASSSVSPNKLVPPEPPVFASVPDLQPDEKEVIENPVKNDPIEEFTIPPPEIKAPEPPIEVASPPTRELHVPEQKKPVDTTEPANPFRSPEPTINPWDSPQKQQRTLDQLVKPVSDMDIDVPERSERRVLLRDSPARSPEVSELVKDATFGSSPRKGSPRSPRQRQSLPKELKTPKDDEFIFSNSGSSNGSFKRPAYEVLGTPKREEKDEPKAALPSENPSHLTLEHTSRTNLDKESSSVASSPEKEESSIVLSPARNQFSPIKDFSPLKDFASLSTVSPLRSLNFSPDRRSFLQTPSPKKPLLKSASHQQQPSDSSQFDYISSSFDSTVITVDTCVDPSAVNDKKEDFSISFMVNSNERSGELVPLYMVRQTYTKFITLDQDLRRLGLRHLPMLPDRAAFLKIDPLVWDTQKSIVRMYVSELCRVMRGQRGSEVWKLFKGFFTPYDAHDMSKREATVVEVGSKNLKKVFRLTNLSLDSIEHYLTITECATKTKDVLHVNDVNLSRDNQILTISRKKRKSLRSVKHHVLYCESVMDAEDWFRLIMDYQSNETDQASLSSSPSNLTAVDYAPSVASTPTQTETVLPSPAMSESNSKWFSLKRGNRDSVMPASQPPADLLEFKAMPYSGTMVSMGSVPTPSLQPNDMSFQQLEATPKYFGSTLQESFERCPDFKIYDRPVPSVVYRCLSYLGEKKAVYSEGIFRLNGMMAEVNKIQEIFNEKSDCDLAALESPPDVHSIATLFKRYLRTLRVTVIPEEEAKELMTLTLSSDHASSVPKVKQTLSQLPKLNFDVLYALFKYFQEVLKFKDLNKMSVGALSVLMAPNLTPFDGAKEICSELLTNYHYYFEDGEIVAR</sequence>
<keyword evidence="1" id="KW-0343">GTPase activation</keyword>
<feature type="compositionally biased region" description="Low complexity" evidence="3">
    <location>
        <begin position="252"/>
        <end position="268"/>
    </location>
</feature>
<feature type="region of interest" description="Disordered" evidence="3">
    <location>
        <begin position="389"/>
        <end position="420"/>
    </location>
</feature>
<feature type="compositionally biased region" description="Low complexity" evidence="3">
    <location>
        <begin position="97"/>
        <end position="108"/>
    </location>
</feature>
<dbReference type="PROSITE" id="PS50238">
    <property type="entry name" value="RHOGAP"/>
    <property type="match status" value="1"/>
</dbReference>
<evidence type="ECO:0000313" key="5">
    <source>
        <dbReference type="EMBL" id="KAH3663307.1"/>
    </source>
</evidence>
<feature type="compositionally biased region" description="Basic and acidic residues" evidence="3">
    <location>
        <begin position="269"/>
        <end position="280"/>
    </location>
</feature>
<feature type="compositionally biased region" description="Pro residues" evidence="3">
    <location>
        <begin position="148"/>
        <end position="159"/>
    </location>
</feature>
<dbReference type="Proteomes" id="UP000769157">
    <property type="component" value="Unassembled WGS sequence"/>
</dbReference>
<dbReference type="PANTHER" id="PTHR23176:SF129">
    <property type="entry name" value="RHO GTPASE ACTIVATING PROTEIN AT 16F, ISOFORM E-RELATED"/>
    <property type="match status" value="1"/>
</dbReference>
<keyword evidence="2" id="KW-0175">Coiled coil</keyword>
<protein>
    <recommendedName>
        <fullName evidence="4">Rho-GAP domain-containing protein</fullName>
    </recommendedName>
</protein>
<feature type="compositionally biased region" description="Basic and acidic residues" evidence="3">
    <location>
        <begin position="325"/>
        <end position="338"/>
    </location>
</feature>
<dbReference type="InterPro" id="IPR000198">
    <property type="entry name" value="RhoGAP_dom"/>
</dbReference>
<dbReference type="GeneID" id="70237261"/>
<evidence type="ECO:0000256" key="2">
    <source>
        <dbReference type="SAM" id="Coils"/>
    </source>
</evidence>
<feature type="coiled-coil region" evidence="2">
    <location>
        <begin position="47"/>
        <end position="88"/>
    </location>
</feature>
<dbReference type="SUPFAM" id="SSF64268">
    <property type="entry name" value="PX domain"/>
    <property type="match status" value="1"/>
</dbReference>
<dbReference type="SUPFAM" id="SSF48350">
    <property type="entry name" value="GTPase activation domain, GAP"/>
    <property type="match status" value="1"/>
</dbReference>
<dbReference type="InterPro" id="IPR008936">
    <property type="entry name" value="Rho_GTPase_activation_prot"/>
</dbReference>
<feature type="compositionally biased region" description="Basic and acidic residues" evidence="3">
    <location>
        <begin position="304"/>
        <end position="313"/>
    </location>
</feature>
<feature type="region of interest" description="Disordered" evidence="3">
    <location>
        <begin position="24"/>
        <end position="46"/>
    </location>
</feature>
<proteinExistence type="predicted"/>
<organism evidence="5 6">
    <name type="scientific">Ogataea philodendri</name>
    <dbReference type="NCBI Taxonomy" id="1378263"/>
    <lineage>
        <taxon>Eukaryota</taxon>
        <taxon>Fungi</taxon>
        <taxon>Dikarya</taxon>
        <taxon>Ascomycota</taxon>
        <taxon>Saccharomycotina</taxon>
        <taxon>Pichiomycetes</taxon>
        <taxon>Pichiales</taxon>
        <taxon>Pichiaceae</taxon>
        <taxon>Ogataea</taxon>
    </lineage>
</organism>